<comment type="similarity">
    <text evidence="1 3">Belongs to the short-chain dehydrogenases/reductases (SDR) family.</text>
</comment>
<dbReference type="PATRIC" id="fig|1461584.3.peg.2175"/>
<dbReference type="GO" id="GO:0016491">
    <property type="term" value="F:oxidoreductase activity"/>
    <property type="evidence" value="ECO:0007669"/>
    <property type="project" value="UniProtKB-KW"/>
</dbReference>
<dbReference type="InterPro" id="IPR020904">
    <property type="entry name" value="Sc_DH/Rdtase_CS"/>
</dbReference>
<dbReference type="PRINTS" id="PR00081">
    <property type="entry name" value="GDHRDH"/>
</dbReference>
<dbReference type="GO" id="GO:0016020">
    <property type="term" value="C:membrane"/>
    <property type="evidence" value="ECO:0007669"/>
    <property type="project" value="TreeGrafter"/>
</dbReference>
<evidence type="ECO:0000256" key="2">
    <source>
        <dbReference type="ARBA" id="ARBA00023002"/>
    </source>
</evidence>
<dbReference type="FunFam" id="3.40.50.720:FF:000084">
    <property type="entry name" value="Short-chain dehydrogenase reductase"/>
    <property type="match status" value="1"/>
</dbReference>
<evidence type="ECO:0000256" key="3">
    <source>
        <dbReference type="RuleBase" id="RU000363"/>
    </source>
</evidence>
<dbReference type="InterPro" id="IPR036291">
    <property type="entry name" value="NAD(P)-bd_dom_sf"/>
</dbReference>
<dbReference type="PANTHER" id="PTHR44196">
    <property type="entry name" value="DEHYDROGENASE/REDUCTASE SDR FAMILY MEMBER 7B"/>
    <property type="match status" value="1"/>
</dbReference>
<protein>
    <submittedName>
        <fullName evidence="5">Putative oxidoreductase</fullName>
    </submittedName>
</protein>
<evidence type="ECO:0000259" key="4">
    <source>
        <dbReference type="SMART" id="SM00822"/>
    </source>
</evidence>
<dbReference type="PROSITE" id="PS00061">
    <property type="entry name" value="ADH_SHORT"/>
    <property type="match status" value="1"/>
</dbReference>
<evidence type="ECO:0000313" key="5">
    <source>
        <dbReference type="EMBL" id="CEA08842.1"/>
    </source>
</evidence>
<feature type="domain" description="Ketoreductase" evidence="4">
    <location>
        <begin position="6"/>
        <end position="183"/>
    </location>
</feature>
<dbReference type="InterPro" id="IPR057326">
    <property type="entry name" value="KR_dom"/>
</dbReference>
<keyword evidence="2" id="KW-0560">Oxidoreductase</keyword>
<name>A0A078MTR3_9MICC</name>
<dbReference type="PRINTS" id="PR00080">
    <property type="entry name" value="SDRFAMILY"/>
</dbReference>
<dbReference type="NCBIfam" id="NF005495">
    <property type="entry name" value="PRK07109.1"/>
    <property type="match status" value="1"/>
</dbReference>
<dbReference type="Pfam" id="PF00106">
    <property type="entry name" value="adh_short"/>
    <property type="match status" value="1"/>
</dbReference>
<organism evidence="5">
    <name type="scientific">Arthrobacter saudimassiliensis</name>
    <dbReference type="NCBI Taxonomy" id="1461584"/>
    <lineage>
        <taxon>Bacteria</taxon>
        <taxon>Bacillati</taxon>
        <taxon>Actinomycetota</taxon>
        <taxon>Actinomycetes</taxon>
        <taxon>Micrococcales</taxon>
        <taxon>Micrococcaceae</taxon>
        <taxon>Arthrobacter</taxon>
    </lineage>
</organism>
<dbReference type="EMBL" id="LN483071">
    <property type="protein sequence ID" value="CEA08842.1"/>
    <property type="molecule type" value="Genomic_DNA"/>
</dbReference>
<dbReference type="AlphaFoldDB" id="A0A078MTR3"/>
<accession>A0A078MTR3</accession>
<dbReference type="SUPFAM" id="SSF51735">
    <property type="entry name" value="NAD(P)-binding Rossmann-fold domains"/>
    <property type="match status" value="1"/>
</dbReference>
<reference evidence="5" key="1">
    <citation type="submission" date="2014-07" db="EMBL/GenBank/DDBJ databases">
        <authorList>
            <person name="Urmite Genomes Urmite Genomes"/>
        </authorList>
    </citation>
    <scope>NUCLEOTIDE SEQUENCE</scope>
    <source>
        <strain evidence="5">11W110_air</strain>
    </source>
</reference>
<proteinExistence type="inferred from homology"/>
<evidence type="ECO:0000256" key="1">
    <source>
        <dbReference type="ARBA" id="ARBA00006484"/>
    </source>
</evidence>
<dbReference type="Gene3D" id="3.40.50.720">
    <property type="entry name" value="NAD(P)-binding Rossmann-like Domain"/>
    <property type="match status" value="1"/>
</dbReference>
<dbReference type="InterPro" id="IPR002347">
    <property type="entry name" value="SDR_fam"/>
</dbReference>
<dbReference type="SMART" id="SM00822">
    <property type="entry name" value="PKS_KR"/>
    <property type="match status" value="1"/>
</dbReference>
<sequence length="326" mass="34797">MKIRGSVAVVTGASSGIGRATALRLARRGADVVLAARRGEALQEVAAQCRRHGVRSLAVPTDVADERAVRVLAERAREEFGRIDVWINNAAVGSFAPFLQTPLADFRRVLDVNVMGYVYGCRQALEQMGAQGAGTVINVASIVGEVPQPYTAPYSMSKAAVRALGVSLRSELRLARARNIHVCTVLPPTIDTPFFQHGANYSGRRALAMPPVYTADAVARQILRLLGRPRPEAVVGLIGRSLVAQHRLMPRPVEAFMAVQVDRGQLSRREPAAPSPGSIYGPAAADAAGSVDGGWHGRARTVRRNTLAALLPAAAVAAAVRRQRRS</sequence>
<gene>
    <name evidence="5" type="ORF">BN1051_02200</name>
</gene>
<dbReference type="PANTHER" id="PTHR44196:SF1">
    <property type="entry name" value="DEHYDROGENASE_REDUCTASE SDR FAMILY MEMBER 7B"/>
    <property type="match status" value="1"/>
</dbReference>